<dbReference type="EMBL" id="SPUK01000001">
    <property type="protein sequence ID" value="TQW01130.1"/>
    <property type="molecule type" value="Genomic_DNA"/>
</dbReference>
<dbReference type="AlphaFoldDB" id="A0A545WE83"/>
<organism evidence="1 2">
    <name type="scientific">Cordyceps javanica</name>
    <dbReference type="NCBI Taxonomy" id="43265"/>
    <lineage>
        <taxon>Eukaryota</taxon>
        <taxon>Fungi</taxon>
        <taxon>Dikarya</taxon>
        <taxon>Ascomycota</taxon>
        <taxon>Pezizomycotina</taxon>
        <taxon>Sordariomycetes</taxon>
        <taxon>Hypocreomycetidae</taxon>
        <taxon>Hypocreales</taxon>
        <taxon>Cordycipitaceae</taxon>
        <taxon>Cordyceps</taxon>
    </lineage>
</organism>
<protein>
    <submittedName>
        <fullName evidence="1">ImpB/mucB/samB family protein</fullName>
    </submittedName>
</protein>
<gene>
    <name evidence="1" type="ORF">IF1G_01061</name>
</gene>
<accession>A0A545WE83</accession>
<proteinExistence type="predicted"/>
<reference evidence="1 2" key="1">
    <citation type="journal article" date="2019" name="Appl. Microbiol. Biotechnol.">
        <title>Genome sequence of Isaria javanica and comparative genome analysis insights into family S53 peptidase evolution in fungal entomopathogens.</title>
        <authorList>
            <person name="Lin R."/>
            <person name="Zhang X."/>
            <person name="Xin B."/>
            <person name="Zou M."/>
            <person name="Gao Y."/>
            <person name="Qin F."/>
            <person name="Hu Q."/>
            <person name="Xie B."/>
            <person name="Cheng X."/>
        </authorList>
    </citation>
    <scope>NUCLEOTIDE SEQUENCE [LARGE SCALE GENOMIC DNA]</scope>
    <source>
        <strain evidence="1 2">IJ1G</strain>
    </source>
</reference>
<comment type="caution">
    <text evidence="1">The sequence shown here is derived from an EMBL/GenBank/DDBJ whole genome shotgun (WGS) entry which is preliminary data.</text>
</comment>
<keyword evidence="2" id="KW-1185">Reference proteome</keyword>
<dbReference type="Proteomes" id="UP000315783">
    <property type="component" value="Unassembled WGS sequence"/>
</dbReference>
<sequence length="113" mass="13291">MSGKVPPERMAELRRGSKLRQRLQMEIEEATQSVHLTEDNIRHQYQQLSYIQAYEVDPVKRHHDMAYWQSSINQLHSQMTMLQHRLAVAVQDLHDFEEATAEISERASCESQK</sequence>
<evidence type="ECO:0000313" key="1">
    <source>
        <dbReference type="EMBL" id="TQW01130.1"/>
    </source>
</evidence>
<evidence type="ECO:0000313" key="2">
    <source>
        <dbReference type="Proteomes" id="UP000315783"/>
    </source>
</evidence>
<name>A0A545WE83_9HYPO</name>
<dbReference type="OrthoDB" id="4864180at2759"/>